<sequence>MSRLFKNLKMLCVLKIPVRHNPSPNHWAVLRKKKTNSMKALEYFDDFYKNVFGEESWKNIRSALLSKDHKYVAVLNNFSDVEKSSFELEAMGAMNMKNIYSAFKESMKYVKPKQNNEVDEEINDKEDRISDLVAERQSSLPPYSSAVEYSLTSSNRKHADGGLEPVQLQSIETNVVRGSDSSRIISASAGISASQLYEYVPATKIKGMDDFVLESEHLGYYTQAADFSVKVEKEYELNFPDNLAIYTFEESSKAQFPNPEIGSTEVLDYFLLDGASILPVLSLDLQPGDVFLDMCAAPGGKSMIALQTLLPRLIVANDVQESRINRINNFLEEMLADIGDWDKKFFVTQSDARSIEDVGMYNKILVDVPCTTDRHCVHEDDNNIFKHSRIKERLRLPELQSAILKNALKIVKPGGTVVYSTCSMSPIQNDGVVQVALKGAYEEYNSIFVVKDQSAALAPLRYLYNFGGEYGLRYGHLVVPTKARNWGPMYFCKMVRVQ</sequence>
<proteinExistence type="predicted"/>
<dbReference type="EMBL" id="CM056742">
    <property type="protein sequence ID" value="KAJ8680682.1"/>
    <property type="molecule type" value="Genomic_DNA"/>
</dbReference>
<gene>
    <name evidence="1" type="ORF">QAD02_016469</name>
</gene>
<comment type="caution">
    <text evidence="1">The sequence shown here is derived from an EMBL/GenBank/DDBJ whole genome shotgun (WGS) entry which is preliminary data.</text>
</comment>
<organism evidence="1 2">
    <name type="scientific">Eretmocerus hayati</name>
    <dbReference type="NCBI Taxonomy" id="131215"/>
    <lineage>
        <taxon>Eukaryota</taxon>
        <taxon>Metazoa</taxon>
        <taxon>Ecdysozoa</taxon>
        <taxon>Arthropoda</taxon>
        <taxon>Hexapoda</taxon>
        <taxon>Insecta</taxon>
        <taxon>Pterygota</taxon>
        <taxon>Neoptera</taxon>
        <taxon>Endopterygota</taxon>
        <taxon>Hymenoptera</taxon>
        <taxon>Apocrita</taxon>
        <taxon>Proctotrupomorpha</taxon>
        <taxon>Chalcidoidea</taxon>
        <taxon>Aphelinidae</taxon>
        <taxon>Aphelininae</taxon>
        <taxon>Eretmocerus</taxon>
    </lineage>
</organism>
<keyword evidence="2" id="KW-1185">Reference proteome</keyword>
<reference evidence="1" key="1">
    <citation type="submission" date="2023-04" db="EMBL/GenBank/DDBJ databases">
        <title>A chromosome-level genome assembly of the parasitoid wasp Eretmocerus hayati.</title>
        <authorList>
            <person name="Zhong Y."/>
            <person name="Liu S."/>
            <person name="Liu Y."/>
        </authorList>
    </citation>
    <scope>NUCLEOTIDE SEQUENCE</scope>
    <source>
        <strain evidence="1">ZJU_SS_LIU_2023</strain>
    </source>
</reference>
<evidence type="ECO:0000313" key="2">
    <source>
        <dbReference type="Proteomes" id="UP001239111"/>
    </source>
</evidence>
<protein>
    <submittedName>
        <fullName evidence="1">Uncharacterized protein</fullName>
    </submittedName>
</protein>
<evidence type="ECO:0000313" key="1">
    <source>
        <dbReference type="EMBL" id="KAJ8680682.1"/>
    </source>
</evidence>
<name>A0ACC2PE16_9HYME</name>
<dbReference type="Proteomes" id="UP001239111">
    <property type="component" value="Chromosome 2"/>
</dbReference>
<accession>A0ACC2PE16</accession>